<dbReference type="GeneID" id="10361410"/>
<proteinExistence type="predicted"/>
<dbReference type="HOGENOM" id="CLU_182708_0_0_2"/>
<dbReference type="OrthoDB" id="6815at2157"/>
<accession>F2L4C5</accession>
<feature type="transmembrane region" description="Helical" evidence="2">
    <location>
        <begin position="40"/>
        <end position="59"/>
    </location>
</feature>
<evidence type="ECO:0000256" key="1">
    <source>
        <dbReference type="SAM" id="Coils"/>
    </source>
</evidence>
<dbReference type="RefSeq" id="WP_013680692.1">
    <property type="nucleotide sequence ID" value="NC_015315.1"/>
</dbReference>
<protein>
    <submittedName>
        <fullName evidence="3">Transcription regulator containing HTH domain-like protein</fullName>
    </submittedName>
</protein>
<feature type="coiled-coil region" evidence="1">
    <location>
        <begin position="67"/>
        <end position="94"/>
    </location>
</feature>
<feature type="transmembrane region" description="Helical" evidence="2">
    <location>
        <begin position="6"/>
        <end position="28"/>
    </location>
</feature>
<gene>
    <name evidence="3" type="ordered locus">TUZN_1897</name>
</gene>
<dbReference type="KEGG" id="tuz:TUZN_1897"/>
<keyword evidence="2" id="KW-0472">Membrane</keyword>
<dbReference type="STRING" id="999630.TUZN_1897"/>
<reference evidence="3 4" key="1">
    <citation type="journal article" date="2011" name="J. Bacteriol.">
        <title>Complete genome sequence of the thermoacidophilic crenarchaeon Thermoproteus uzoniensis 768-20.</title>
        <authorList>
            <person name="Mardanov A.V."/>
            <person name="Gumerov V.M."/>
            <person name="Beletsky A.V."/>
            <person name="Prokofeva M.I."/>
            <person name="Bonch-Osmolovskaya E.A."/>
            <person name="Ravin N.V."/>
            <person name="Skryabin K.G."/>
        </authorList>
    </citation>
    <scope>NUCLEOTIDE SEQUENCE [LARGE SCALE GENOMIC DNA]</scope>
    <source>
        <strain evidence="3 4">768-20</strain>
    </source>
</reference>
<dbReference type="EMBL" id="CP002590">
    <property type="protein sequence ID" value="AEA13357.1"/>
    <property type="molecule type" value="Genomic_DNA"/>
</dbReference>
<organism evidence="3 4">
    <name type="scientific">Thermoproteus uzoniensis (strain 768-20)</name>
    <dbReference type="NCBI Taxonomy" id="999630"/>
    <lineage>
        <taxon>Archaea</taxon>
        <taxon>Thermoproteota</taxon>
        <taxon>Thermoprotei</taxon>
        <taxon>Thermoproteales</taxon>
        <taxon>Thermoproteaceae</taxon>
        <taxon>Thermoproteus</taxon>
    </lineage>
</organism>
<keyword evidence="4" id="KW-1185">Reference proteome</keyword>
<dbReference type="Proteomes" id="UP000008138">
    <property type="component" value="Chromosome"/>
</dbReference>
<evidence type="ECO:0000313" key="3">
    <source>
        <dbReference type="EMBL" id="AEA13357.1"/>
    </source>
</evidence>
<keyword evidence="1" id="KW-0175">Coiled coil</keyword>
<dbReference type="AlphaFoldDB" id="F2L4C5"/>
<keyword evidence="2" id="KW-0812">Transmembrane</keyword>
<reference key="2">
    <citation type="submission" date="2011-03" db="EMBL/GenBank/DDBJ databases">
        <title>Complete genome sequence of the thermoacidophilic crenarchaeon Thermoproteus uzoniensis 768-20.</title>
        <authorList>
            <person name="Mardanov A.V."/>
            <person name="Gumerov V.M."/>
            <person name="Beletsky A.V."/>
            <person name="Prokofeva M.I."/>
            <person name="Bonch-Osmolovskaya E.A."/>
            <person name="Ravin N.V."/>
            <person name="Skryabin K.G."/>
        </authorList>
    </citation>
    <scope>NUCLEOTIDE SEQUENCE</scope>
    <source>
        <strain>768-20</strain>
    </source>
</reference>
<evidence type="ECO:0000256" key="2">
    <source>
        <dbReference type="SAM" id="Phobius"/>
    </source>
</evidence>
<evidence type="ECO:0000313" key="4">
    <source>
        <dbReference type="Proteomes" id="UP000008138"/>
    </source>
</evidence>
<name>F2L4C5_THEU7</name>
<keyword evidence="2" id="KW-1133">Transmembrane helix</keyword>
<dbReference type="eggNOG" id="arCOG04189">
    <property type="taxonomic scope" value="Archaea"/>
</dbReference>
<sequence length="94" mass="10423">MHRDKAVGIGLLILSVLVIVVYAWLVFLTKYDIVVLKATAFLAVAAVFGILGWVGYALATTPPPKPIEEIEKEVEQALKEIEKQMQEQDKGQTQ</sequence>